<dbReference type="AlphaFoldDB" id="A0A6P6XU60"/>
<dbReference type="GeneID" id="113791289"/>
<dbReference type="InParanoid" id="A0A6P6XU60"/>
<keyword evidence="1" id="KW-1185">Reference proteome</keyword>
<organism evidence="1 2">
    <name type="scientific">Dermatophagoides pteronyssinus</name>
    <name type="common">European house dust mite</name>
    <dbReference type="NCBI Taxonomy" id="6956"/>
    <lineage>
        <taxon>Eukaryota</taxon>
        <taxon>Metazoa</taxon>
        <taxon>Ecdysozoa</taxon>
        <taxon>Arthropoda</taxon>
        <taxon>Chelicerata</taxon>
        <taxon>Arachnida</taxon>
        <taxon>Acari</taxon>
        <taxon>Acariformes</taxon>
        <taxon>Sarcoptiformes</taxon>
        <taxon>Astigmata</taxon>
        <taxon>Psoroptidia</taxon>
        <taxon>Analgoidea</taxon>
        <taxon>Pyroglyphidae</taxon>
        <taxon>Dermatophagoidinae</taxon>
        <taxon>Dermatophagoides</taxon>
    </lineage>
</organism>
<dbReference type="RefSeq" id="XP_027196850.1">
    <property type="nucleotide sequence ID" value="XM_027341049.1"/>
</dbReference>
<evidence type="ECO:0000313" key="2">
    <source>
        <dbReference type="RefSeq" id="XP_027196850.1"/>
    </source>
</evidence>
<evidence type="ECO:0000313" key="1">
    <source>
        <dbReference type="Proteomes" id="UP000515146"/>
    </source>
</evidence>
<accession>A0A6P6XU60</accession>
<proteinExistence type="predicted"/>
<dbReference type="OrthoDB" id="6513198at2759"/>
<gene>
    <name evidence="2" type="primary">LOC113791289</name>
</gene>
<reference evidence="2" key="1">
    <citation type="submission" date="2025-08" db="UniProtKB">
        <authorList>
            <consortium name="RefSeq"/>
        </authorList>
    </citation>
    <scope>IDENTIFICATION</scope>
    <source>
        <strain evidence="2">Airmid</strain>
    </source>
</reference>
<dbReference type="KEGG" id="dpte:113791289"/>
<sequence>MVDQNQIEDNARGVMDRIGMTLTAMRYLLIILNGLVILFSLYFLISGKNLGYESLQMVTWLRIIFSLIIIIMAIYGIIIVVWYGEKTKLQLKMLRSYLIMIIIIVLIAIILSAIYVRHPNRWDIIFIILASLATILLIISTLSYSYGLKKTRLLRRFNLFSI</sequence>
<protein>
    <submittedName>
        <fullName evidence="2">Uncharacterized protein LOC113791289</fullName>
    </submittedName>
</protein>
<dbReference type="Proteomes" id="UP000515146">
    <property type="component" value="Unplaced"/>
</dbReference>
<dbReference type="OMA" id="WIYCLTI"/>
<name>A0A6P6XU60_DERPT</name>